<dbReference type="FunFam" id="2.40.10.10:FF:000068">
    <property type="entry name" value="transmembrane protease serine 2"/>
    <property type="match status" value="1"/>
</dbReference>
<feature type="compositionally biased region" description="Low complexity" evidence="2">
    <location>
        <begin position="383"/>
        <end position="404"/>
    </location>
</feature>
<dbReference type="SMART" id="SM00020">
    <property type="entry name" value="Tryp_SPc"/>
    <property type="match status" value="1"/>
</dbReference>
<dbReference type="InterPro" id="IPR043504">
    <property type="entry name" value="Peptidase_S1_PA_chymotrypsin"/>
</dbReference>
<name>A0A1S3DJI4_DIACI</name>
<feature type="region of interest" description="Disordered" evidence="2">
    <location>
        <begin position="227"/>
        <end position="463"/>
    </location>
</feature>
<feature type="compositionally biased region" description="Low complexity" evidence="2">
    <location>
        <begin position="581"/>
        <end position="590"/>
    </location>
</feature>
<dbReference type="Gene3D" id="2.40.10.10">
    <property type="entry name" value="Trypsin-like serine proteases"/>
    <property type="match status" value="1"/>
</dbReference>
<sequence length="911" mass="99227">MFFNTTTEVLNPSTITSDEERERNFAMYKNDTSPIRSLYKIFKSFHNRSSVVLVLYLLVTNTVANALPAWESQILIGSGRNIRHLPCVSRRTGETGLCMFAFSCAKANGTHLGTCIDRFYFGSCCKIAGETDVDISEPINNFIHNTNHIDEHSSSTVHYEQMAFSTNNPLHLSTTIHTASNTPVLIPSSSQSPLSSSRLPPTESSHYPSSTHMPVTTMHIIASTTLKPYSSSPKPYASSPSPRPSDKPQVQSTTVPYSRPQGSSVSTTSVPPSFVTKPRDPTSILGSFDKPQVQSTTVPYSRPQGSSVSTTSVPPSFVTKPRDPTSTYGDTTTPKATTKPQTVHIKPKPQTKPTGKPQVTSVKPPPSVTIVTKPATSIYSNPNKTLSSQSSSSTNTIQLTTTSKPLTYPQKPASNSTKPQKPSKPTKPKPSSGTKKPVNPTSTPYPGYSSTPSSQPSSSSSYVPIPVTTVSSSPSRPSIVTLSSFKPTQSNVIITSQQSHSESSTKPTQVWSSSSSYPAPMNISTTVSLEQIEEETNMIGGGTAYGTSTTPSLVTWTTVDEIPVIPPDRTRPPPLVTTIKAPPSTVASPVTSSTESWVQISLTTLSFPPPQQNVTTTVVTTKPYPETTTTTEKTEPSPSTVYETSSMSPSSPKPSPTTSTVSTTAFIDESNEIESQGINMSNYKEVCGRRLFPSSRIVGGEKATFGKWPWQISLRQWIRSTYLHKCGAALFNENWAVTAAHCVEDVPPSDLLLRLGEHDLSTEEEPYGYQERRVQIVASHPQFDPRTFEYDLALLRFYEPVKFQPNIIPICVPEDDTNFVGTSAHVTGWGRLYEDGPLPSVLQEVSVPVINNSLCETMYRAAGFIEHIPEIFICAGWRKGSFDSCEVMFDGVSFLQRITLESSDGFKICDN</sequence>
<dbReference type="PANTHER" id="PTHR24252:SF7">
    <property type="entry name" value="HYALIN"/>
    <property type="match status" value="1"/>
</dbReference>
<evidence type="ECO:0000313" key="5">
    <source>
        <dbReference type="RefSeq" id="XP_008482921.2"/>
    </source>
</evidence>
<dbReference type="KEGG" id="dci:103519605"/>
<dbReference type="InterPro" id="IPR001254">
    <property type="entry name" value="Trypsin_dom"/>
</dbReference>
<feature type="region of interest" description="Disordered" evidence="2">
    <location>
        <begin position="495"/>
        <end position="517"/>
    </location>
</feature>
<dbReference type="PANTHER" id="PTHR24252">
    <property type="entry name" value="ACROSIN-RELATED"/>
    <property type="match status" value="1"/>
</dbReference>
<dbReference type="RefSeq" id="XP_008482921.2">
    <property type="nucleotide sequence ID" value="XM_008484699.2"/>
</dbReference>
<feature type="region of interest" description="Disordered" evidence="2">
    <location>
        <begin position="182"/>
        <end position="213"/>
    </location>
</feature>
<keyword evidence="4" id="KW-1185">Reference proteome</keyword>
<feature type="region of interest" description="Disordered" evidence="2">
    <location>
        <begin position="623"/>
        <end position="661"/>
    </location>
</feature>
<proteinExistence type="predicted"/>
<dbReference type="InterPro" id="IPR018114">
    <property type="entry name" value="TRYPSIN_HIS"/>
</dbReference>
<dbReference type="AlphaFoldDB" id="A0A1S3DJI4"/>
<feature type="compositionally biased region" description="Low complexity" evidence="2">
    <location>
        <begin position="263"/>
        <end position="276"/>
    </location>
</feature>
<feature type="compositionally biased region" description="Low complexity" evidence="2">
    <location>
        <begin position="183"/>
        <end position="205"/>
    </location>
</feature>
<dbReference type="GeneID" id="103519605"/>
<keyword evidence="1" id="KW-1015">Disulfide bond</keyword>
<organism evidence="4 5">
    <name type="scientific">Diaphorina citri</name>
    <name type="common">Asian citrus psyllid</name>
    <dbReference type="NCBI Taxonomy" id="121845"/>
    <lineage>
        <taxon>Eukaryota</taxon>
        <taxon>Metazoa</taxon>
        <taxon>Ecdysozoa</taxon>
        <taxon>Arthropoda</taxon>
        <taxon>Hexapoda</taxon>
        <taxon>Insecta</taxon>
        <taxon>Pterygota</taxon>
        <taxon>Neoptera</taxon>
        <taxon>Paraneoptera</taxon>
        <taxon>Hemiptera</taxon>
        <taxon>Sternorrhyncha</taxon>
        <taxon>Psylloidea</taxon>
        <taxon>Psyllidae</taxon>
        <taxon>Diaphorininae</taxon>
        <taxon>Diaphorina</taxon>
    </lineage>
</organism>
<feature type="compositionally biased region" description="Low complexity" evidence="2">
    <location>
        <begin position="306"/>
        <end position="319"/>
    </location>
</feature>
<protein>
    <submittedName>
        <fullName evidence="5">Serine proteinase stubble</fullName>
    </submittedName>
</protein>
<accession>A0A1S3DJI4</accession>
<feature type="compositionally biased region" description="Low complexity" evidence="2">
    <location>
        <begin position="429"/>
        <end position="463"/>
    </location>
</feature>
<dbReference type="GO" id="GO:0006508">
    <property type="term" value="P:proteolysis"/>
    <property type="evidence" value="ECO:0007669"/>
    <property type="project" value="InterPro"/>
</dbReference>
<dbReference type="SUPFAM" id="SSF50494">
    <property type="entry name" value="Trypsin-like serine proteases"/>
    <property type="match status" value="1"/>
</dbReference>
<feature type="compositionally biased region" description="Polar residues" evidence="2">
    <location>
        <begin position="292"/>
        <end position="305"/>
    </location>
</feature>
<feature type="compositionally biased region" description="Low complexity" evidence="2">
    <location>
        <begin position="331"/>
        <end position="342"/>
    </location>
</feature>
<evidence type="ECO:0000256" key="2">
    <source>
        <dbReference type="SAM" id="MobiDB-lite"/>
    </source>
</evidence>
<evidence type="ECO:0000313" key="4">
    <source>
        <dbReference type="Proteomes" id="UP000079169"/>
    </source>
</evidence>
<dbReference type="InterPro" id="IPR009003">
    <property type="entry name" value="Peptidase_S1_PA"/>
</dbReference>
<feature type="domain" description="Peptidase S1" evidence="3">
    <location>
        <begin position="697"/>
        <end position="911"/>
    </location>
</feature>
<gene>
    <name evidence="5" type="primary">LOC103519605</name>
</gene>
<feature type="region of interest" description="Disordered" evidence="2">
    <location>
        <begin position="564"/>
        <end position="590"/>
    </location>
</feature>
<dbReference type="PRINTS" id="PR01217">
    <property type="entry name" value="PRICHEXTENSN"/>
</dbReference>
<evidence type="ECO:0000259" key="3">
    <source>
        <dbReference type="PROSITE" id="PS50240"/>
    </source>
</evidence>
<dbReference type="CDD" id="cd00190">
    <property type="entry name" value="Tryp_SPc"/>
    <property type="match status" value="1"/>
</dbReference>
<dbReference type="GO" id="GO:0004252">
    <property type="term" value="F:serine-type endopeptidase activity"/>
    <property type="evidence" value="ECO:0007669"/>
    <property type="project" value="InterPro"/>
</dbReference>
<dbReference type="Proteomes" id="UP000079169">
    <property type="component" value="Unplaced"/>
</dbReference>
<dbReference type="Pfam" id="PF00089">
    <property type="entry name" value="Trypsin"/>
    <property type="match status" value="1"/>
</dbReference>
<feature type="compositionally biased region" description="Polar residues" evidence="2">
    <location>
        <begin position="248"/>
        <end position="262"/>
    </location>
</feature>
<feature type="compositionally biased region" description="Low complexity" evidence="2">
    <location>
        <begin position="227"/>
        <end position="240"/>
    </location>
</feature>
<dbReference type="PaxDb" id="121845-A0A1S3DJI4"/>
<dbReference type="STRING" id="121845.A0A1S3DJI4"/>
<dbReference type="PROSITE" id="PS50240">
    <property type="entry name" value="TRYPSIN_DOM"/>
    <property type="match status" value="1"/>
</dbReference>
<evidence type="ECO:0000256" key="1">
    <source>
        <dbReference type="ARBA" id="ARBA00023157"/>
    </source>
</evidence>
<dbReference type="PROSITE" id="PS00134">
    <property type="entry name" value="TRYPSIN_HIS"/>
    <property type="match status" value="1"/>
</dbReference>
<reference evidence="5" key="1">
    <citation type="submission" date="2025-08" db="UniProtKB">
        <authorList>
            <consortium name="RefSeq"/>
        </authorList>
    </citation>
    <scope>IDENTIFICATION</scope>
</reference>